<proteinExistence type="predicted"/>
<dbReference type="Gene3D" id="3.10.129.10">
    <property type="entry name" value="Hotdog Thioesterase"/>
    <property type="match status" value="1"/>
</dbReference>
<evidence type="ECO:0000313" key="5">
    <source>
        <dbReference type="Proteomes" id="UP000199213"/>
    </source>
</evidence>
<dbReference type="PANTHER" id="PTHR36934">
    <property type="entry name" value="BLR0278 PROTEIN"/>
    <property type="match status" value="1"/>
</dbReference>
<reference evidence="5" key="1">
    <citation type="submission" date="2016-10" db="EMBL/GenBank/DDBJ databases">
        <authorList>
            <person name="Varghese N."/>
            <person name="Submissions S."/>
        </authorList>
    </citation>
    <scope>NUCLEOTIDE SEQUENCE [LARGE SCALE GENOMIC DNA]</scope>
    <source>
        <strain evidence="5">DSM 45460</strain>
    </source>
</reference>
<name>A0A1G9EPA4_ACTMZ</name>
<sequence>MKESLQEGLKHRLSFTVPETKTVPALYPEATEFQHMPRVFATGFLVGLVEWACIQAVIPHLDWPEEQTVGIHVDLSHEAATPPGLEVTVDVELVAVNRKQLTFTVTADDGVDTICRGRHQRSVINTERFSDRAASKQATTEDTSK</sequence>
<evidence type="ECO:0000313" key="4">
    <source>
        <dbReference type="EMBL" id="SDK78047.1"/>
    </source>
</evidence>
<protein>
    <submittedName>
        <fullName evidence="4">Thioesterase superfamily</fullName>
    </submittedName>
</protein>
<dbReference type="InterPro" id="IPR054485">
    <property type="entry name" value="FlK-like_dom"/>
</dbReference>
<dbReference type="RefSeq" id="WP_092631508.1">
    <property type="nucleotide sequence ID" value="NZ_FNFM01000012.1"/>
</dbReference>
<feature type="binding site" evidence="2">
    <location>
        <position position="70"/>
    </location>
    <ligand>
        <name>substrate</name>
    </ligand>
</feature>
<dbReference type="EMBL" id="FNFM01000012">
    <property type="protein sequence ID" value="SDK78047.1"/>
    <property type="molecule type" value="Genomic_DNA"/>
</dbReference>
<dbReference type="Proteomes" id="UP000199213">
    <property type="component" value="Unassembled WGS sequence"/>
</dbReference>
<feature type="binding site" evidence="2">
    <location>
        <position position="121"/>
    </location>
    <ligand>
        <name>substrate</name>
    </ligand>
</feature>
<dbReference type="OrthoDB" id="6902891at2"/>
<organism evidence="4 5">
    <name type="scientific">Actinopolyspora mzabensis</name>
    <dbReference type="NCBI Taxonomy" id="995066"/>
    <lineage>
        <taxon>Bacteria</taxon>
        <taxon>Bacillati</taxon>
        <taxon>Actinomycetota</taxon>
        <taxon>Actinomycetes</taxon>
        <taxon>Actinopolysporales</taxon>
        <taxon>Actinopolysporaceae</taxon>
        <taxon>Actinopolyspora</taxon>
    </lineage>
</organism>
<dbReference type="PANTHER" id="PTHR36934:SF1">
    <property type="entry name" value="THIOESTERASE DOMAIN-CONTAINING PROTEIN"/>
    <property type="match status" value="1"/>
</dbReference>
<dbReference type="SUPFAM" id="SSF54637">
    <property type="entry name" value="Thioesterase/thiol ester dehydrase-isomerase"/>
    <property type="match status" value="1"/>
</dbReference>
<feature type="active site" evidence="1">
    <location>
        <position position="50"/>
    </location>
</feature>
<gene>
    <name evidence="4" type="ORF">SAMN04487820_112187</name>
</gene>
<feature type="binding site" evidence="2">
    <location>
        <position position="70"/>
    </location>
    <ligand>
        <name>CoA</name>
        <dbReference type="ChEBI" id="CHEBI:57287"/>
    </ligand>
</feature>
<dbReference type="InterPro" id="IPR029069">
    <property type="entry name" value="HotDog_dom_sf"/>
</dbReference>
<evidence type="ECO:0000256" key="1">
    <source>
        <dbReference type="PIRSR" id="PIRSR014972-1"/>
    </source>
</evidence>
<feature type="domain" description="Fluoroacetyl-CoA-specific thioesterase-like" evidence="3">
    <location>
        <begin position="34"/>
        <end position="127"/>
    </location>
</feature>
<dbReference type="InterPro" id="IPR025540">
    <property type="entry name" value="FlK"/>
</dbReference>
<dbReference type="AlphaFoldDB" id="A0A1G9EPA4"/>
<dbReference type="PIRSF" id="PIRSF014972">
    <property type="entry name" value="FlK"/>
    <property type="match status" value="1"/>
</dbReference>
<evidence type="ECO:0000259" key="3">
    <source>
        <dbReference type="Pfam" id="PF22636"/>
    </source>
</evidence>
<dbReference type="Pfam" id="PF22636">
    <property type="entry name" value="FlK"/>
    <property type="match status" value="1"/>
</dbReference>
<evidence type="ECO:0000256" key="2">
    <source>
        <dbReference type="PIRSR" id="PIRSR014972-2"/>
    </source>
</evidence>
<accession>A0A1G9EPA4</accession>
<keyword evidence="5" id="KW-1185">Reference proteome</keyword>
<feature type="active site" evidence="1">
    <location>
        <position position="42"/>
    </location>
</feature>
<feature type="active site" evidence="1">
    <location>
        <position position="77"/>
    </location>
</feature>